<dbReference type="PATRIC" id="fig|1036673.3.peg.3079"/>
<dbReference type="InterPro" id="IPR048300">
    <property type="entry name" value="TACO1_YebC-like_2nd/3rd_dom"/>
</dbReference>
<accession>F8F616</accession>
<keyword evidence="4 6" id="KW-0238">DNA-binding</keyword>
<feature type="domain" description="TACO1/YebC-like second and third" evidence="7">
    <location>
        <begin position="79"/>
        <end position="235"/>
    </location>
</feature>
<dbReference type="FunFam" id="1.10.10.200:FF:000003">
    <property type="entry name" value="Probable transcriptional regulatory protein YeeN"/>
    <property type="match status" value="1"/>
</dbReference>
<dbReference type="HAMAP" id="MF_00693">
    <property type="entry name" value="Transcrip_reg_TACO1"/>
    <property type="match status" value="1"/>
</dbReference>
<dbReference type="Pfam" id="PF20772">
    <property type="entry name" value="TACO1_YebC_N"/>
    <property type="match status" value="1"/>
</dbReference>
<evidence type="ECO:0000256" key="3">
    <source>
        <dbReference type="ARBA" id="ARBA00023015"/>
    </source>
</evidence>
<comment type="similarity">
    <text evidence="1 6">Belongs to the TACO1 family.</text>
</comment>
<dbReference type="Gene3D" id="3.30.70.980">
    <property type="match status" value="2"/>
</dbReference>
<dbReference type="InterPro" id="IPR026564">
    <property type="entry name" value="Transcrip_reg_TACO1-like_dom3"/>
</dbReference>
<dbReference type="PANTHER" id="PTHR12532">
    <property type="entry name" value="TRANSLATIONAL ACTIVATOR OF CYTOCHROME C OXIDASE 1"/>
    <property type="match status" value="1"/>
</dbReference>
<dbReference type="KEGG" id="pms:KNP414_03346"/>
<dbReference type="PANTHER" id="PTHR12532:SF0">
    <property type="entry name" value="TRANSLATIONAL ACTIVATOR OF CYTOCHROME C OXIDASE 1"/>
    <property type="match status" value="1"/>
</dbReference>
<dbReference type="GO" id="GO:0005829">
    <property type="term" value="C:cytosol"/>
    <property type="evidence" value="ECO:0007669"/>
    <property type="project" value="TreeGrafter"/>
</dbReference>
<dbReference type="HOGENOM" id="CLU_601091_0_0_9"/>
<evidence type="ECO:0000256" key="6">
    <source>
        <dbReference type="HAMAP-Rule" id="MF_00693"/>
    </source>
</evidence>
<dbReference type="InterPro" id="IPR029072">
    <property type="entry name" value="YebC-like"/>
</dbReference>
<dbReference type="Proteomes" id="UP000006620">
    <property type="component" value="Chromosome"/>
</dbReference>
<evidence type="ECO:0000259" key="7">
    <source>
        <dbReference type="Pfam" id="PF01709"/>
    </source>
</evidence>
<dbReference type="EMBL" id="CP002869">
    <property type="protein sequence ID" value="AEI41904.1"/>
    <property type="molecule type" value="Genomic_DNA"/>
</dbReference>
<dbReference type="GO" id="GO:0006355">
    <property type="term" value="P:regulation of DNA-templated transcription"/>
    <property type="evidence" value="ECO:0007669"/>
    <property type="project" value="UniProtKB-UniRule"/>
</dbReference>
<dbReference type="InterPro" id="IPR017856">
    <property type="entry name" value="Integrase-like_N"/>
</dbReference>
<dbReference type="NCBIfam" id="NF009044">
    <property type="entry name" value="PRK12378.1"/>
    <property type="match status" value="1"/>
</dbReference>
<organism evidence="9 10">
    <name type="scientific">Paenibacillus mucilaginosus (strain KNP414)</name>
    <dbReference type="NCBI Taxonomy" id="1036673"/>
    <lineage>
        <taxon>Bacteria</taxon>
        <taxon>Bacillati</taxon>
        <taxon>Bacillota</taxon>
        <taxon>Bacilli</taxon>
        <taxon>Bacillales</taxon>
        <taxon>Paenibacillaceae</taxon>
        <taxon>Paenibacillus</taxon>
    </lineage>
</organism>
<evidence type="ECO:0000256" key="2">
    <source>
        <dbReference type="ARBA" id="ARBA00022490"/>
    </source>
</evidence>
<dbReference type="SUPFAM" id="SSF75625">
    <property type="entry name" value="YebC-like"/>
    <property type="match status" value="1"/>
</dbReference>
<reference evidence="10" key="1">
    <citation type="submission" date="2011-06" db="EMBL/GenBank/DDBJ databases">
        <title>Complete genome sequence of Paenibacillus mucilaginosus KNP414.</title>
        <authorList>
            <person name="Wang J."/>
            <person name="Hu S."/>
            <person name="Hu X."/>
            <person name="Zhang B."/>
            <person name="Dong D."/>
            <person name="Zhang S."/>
            <person name="Zhao K."/>
            <person name="Wu D."/>
        </authorList>
    </citation>
    <scope>NUCLEOTIDE SEQUENCE [LARGE SCALE GENOMIC DNA]</scope>
    <source>
        <strain evidence="10">KNP414</strain>
    </source>
</reference>
<keyword evidence="2 6" id="KW-0963">Cytoplasm</keyword>
<evidence type="ECO:0000256" key="1">
    <source>
        <dbReference type="ARBA" id="ARBA00008724"/>
    </source>
</evidence>
<dbReference type="Pfam" id="PF01709">
    <property type="entry name" value="Transcrip_reg"/>
    <property type="match status" value="1"/>
</dbReference>
<evidence type="ECO:0000313" key="9">
    <source>
        <dbReference type="EMBL" id="AEI41904.1"/>
    </source>
</evidence>
<evidence type="ECO:0000259" key="8">
    <source>
        <dbReference type="Pfam" id="PF20772"/>
    </source>
</evidence>
<dbReference type="InterPro" id="IPR049083">
    <property type="entry name" value="TACO1_YebC_N"/>
</dbReference>
<evidence type="ECO:0000313" key="10">
    <source>
        <dbReference type="Proteomes" id="UP000006620"/>
    </source>
</evidence>
<sequence>MAHKWNRIREKIASNDAGARSIYEKFGREIYAVAKRGEPDPEPHSSLKAVLDRAKTYNVPQAMIDRALEKAQGGSEEIYEEIRFEGFGGDGTKVIVEALTRNVNRTASEVRDAFEMSGISLGESGSVDYMFDAMGVIGQTGLSFEEAYELLSDSPVRDYYFIEEDDTVIILCPLEEFHVMQEVLQNAGAAEFTMVEQTMEAQHCITLPADAKAQFESMINALENLEEVQQVYHNVDLDEEDQEEVIEPSYIMSDEEQAVFSTIVSAIEQVKRYSYEGSMTLTGPDTDLIMFMEGDIHLKPEFALHSKSSFQSGDKEVEQEIREVQGKAYSRDHITGEWIVSEGLGESAAQESLTKYFSRENVEAIQNIQLETSGNEIRIEIEYDVQKYDRIVQKHRTAPKTVAAKQHFKINSTTMLPTSALLEMESDDGDGIISLNTEITYTYNGTSREIVPPIG</sequence>
<dbReference type="InterPro" id="IPR002876">
    <property type="entry name" value="Transcrip_reg_TACO1-like"/>
</dbReference>
<keyword evidence="3 6" id="KW-0805">Transcription regulation</keyword>
<evidence type="ECO:0000256" key="5">
    <source>
        <dbReference type="ARBA" id="ARBA00023163"/>
    </source>
</evidence>
<dbReference type="Gene3D" id="1.10.10.200">
    <property type="match status" value="1"/>
</dbReference>
<proteinExistence type="inferred from homology"/>
<protein>
    <recommendedName>
        <fullName evidence="6">Probable transcriptional regulatory protein KNP414_03346</fullName>
    </recommendedName>
</protein>
<keyword evidence="5 6" id="KW-0804">Transcription</keyword>
<gene>
    <name evidence="9" type="ordered locus">KNP414_03346</name>
</gene>
<name>F8F616_PAEMK</name>
<evidence type="ECO:0000256" key="4">
    <source>
        <dbReference type="ARBA" id="ARBA00023125"/>
    </source>
</evidence>
<reference evidence="9 10" key="2">
    <citation type="journal article" date="2013" name="Genome Announc.">
        <title>Genome Sequence of Growth-Improving Paenibacillus mucilaginosus Strain KNP414.</title>
        <authorList>
            <person name="Lu J.J."/>
            <person name="Wang J.F."/>
            <person name="Hu X.F."/>
        </authorList>
    </citation>
    <scope>NUCLEOTIDE SEQUENCE [LARGE SCALE GENOMIC DNA]</scope>
    <source>
        <strain evidence="9 10">KNP414</strain>
    </source>
</reference>
<dbReference type="AlphaFoldDB" id="F8F616"/>
<dbReference type="GO" id="GO:0003677">
    <property type="term" value="F:DNA binding"/>
    <property type="evidence" value="ECO:0007669"/>
    <property type="project" value="UniProtKB-UniRule"/>
</dbReference>
<feature type="domain" description="TACO1/YebC-like N-terminal" evidence="8">
    <location>
        <begin position="4"/>
        <end position="74"/>
    </location>
</feature>
<comment type="subcellular location">
    <subcellularLocation>
        <location evidence="6">Cytoplasm</location>
    </subcellularLocation>
</comment>